<proteinExistence type="predicted"/>
<dbReference type="EMBL" id="JAAOAR010000093">
    <property type="protein sequence ID" value="KAF5600580.1"/>
    <property type="molecule type" value="Genomic_DNA"/>
</dbReference>
<dbReference type="Proteomes" id="UP000544095">
    <property type="component" value="Unassembled WGS sequence"/>
</dbReference>
<keyword evidence="2" id="KW-1185">Reference proteome</keyword>
<name>A0A8H5PNV0_9HYPO</name>
<dbReference type="AlphaFoldDB" id="A0A8H5PNV0"/>
<comment type="caution">
    <text evidence="1">The sequence shown here is derived from an EMBL/GenBank/DDBJ whole genome shotgun (WGS) entry which is preliminary data.</text>
</comment>
<evidence type="ECO:0000313" key="2">
    <source>
        <dbReference type="Proteomes" id="UP000544095"/>
    </source>
</evidence>
<organism evidence="1 2">
    <name type="scientific">Fusarium pseudoanthophilum</name>
    <dbReference type="NCBI Taxonomy" id="48495"/>
    <lineage>
        <taxon>Eukaryota</taxon>
        <taxon>Fungi</taxon>
        <taxon>Dikarya</taxon>
        <taxon>Ascomycota</taxon>
        <taxon>Pezizomycotina</taxon>
        <taxon>Sordariomycetes</taxon>
        <taxon>Hypocreomycetidae</taxon>
        <taxon>Hypocreales</taxon>
        <taxon>Nectriaceae</taxon>
        <taxon>Fusarium</taxon>
        <taxon>Fusarium fujikuroi species complex</taxon>
    </lineage>
</organism>
<protein>
    <submittedName>
        <fullName evidence="1">Uncharacterized protein</fullName>
    </submittedName>
</protein>
<gene>
    <name evidence="1" type="ORF">FPANT_2243</name>
</gene>
<sequence>MEMEVNGAQIVMGDATWNFAINYVGENKTTSTSEAVCNGIWNEILQRNFPYPKFIIAPEQRQTTAIRPDLTIFFVDKTKKEWHPVFTFEGKAPYHEKYMVEKGKDQATKYIVSLSWSADKWVNENKKETYGMLACGKSFMILKYDVGTKDICRIDPKSRKTSTDFTPSSLDGCAEDFDAICKNIADSFLV</sequence>
<evidence type="ECO:0000313" key="1">
    <source>
        <dbReference type="EMBL" id="KAF5600580.1"/>
    </source>
</evidence>
<accession>A0A8H5PNV0</accession>
<reference evidence="1 2" key="1">
    <citation type="submission" date="2020-05" db="EMBL/GenBank/DDBJ databases">
        <title>Identification and distribution of gene clusters putatively required for synthesis of sphingolipid metabolism inhibitors in phylogenetically diverse species of the filamentous fungus Fusarium.</title>
        <authorList>
            <person name="Kim H.-S."/>
            <person name="Busman M."/>
            <person name="Brown D.W."/>
            <person name="Divon H."/>
            <person name="Uhlig S."/>
            <person name="Proctor R.H."/>
        </authorList>
    </citation>
    <scope>NUCLEOTIDE SEQUENCE [LARGE SCALE GENOMIC DNA]</scope>
    <source>
        <strain evidence="1 2">NRRL 25211</strain>
    </source>
</reference>